<protein>
    <submittedName>
        <fullName evidence="1">Uncharacterized protein</fullName>
    </submittedName>
</protein>
<keyword evidence="2" id="KW-1185">Reference proteome</keyword>
<accession>A0AAD9MZX1</accession>
<evidence type="ECO:0000313" key="1">
    <source>
        <dbReference type="EMBL" id="KAK2149169.1"/>
    </source>
</evidence>
<dbReference type="AlphaFoldDB" id="A0AAD9MZX1"/>
<dbReference type="EMBL" id="JAODUP010000463">
    <property type="protein sequence ID" value="KAK2149169.1"/>
    <property type="molecule type" value="Genomic_DNA"/>
</dbReference>
<organism evidence="1 2">
    <name type="scientific">Paralvinella palmiformis</name>
    <dbReference type="NCBI Taxonomy" id="53620"/>
    <lineage>
        <taxon>Eukaryota</taxon>
        <taxon>Metazoa</taxon>
        <taxon>Spiralia</taxon>
        <taxon>Lophotrochozoa</taxon>
        <taxon>Annelida</taxon>
        <taxon>Polychaeta</taxon>
        <taxon>Sedentaria</taxon>
        <taxon>Canalipalpata</taxon>
        <taxon>Terebellida</taxon>
        <taxon>Terebelliformia</taxon>
        <taxon>Alvinellidae</taxon>
        <taxon>Paralvinella</taxon>
    </lineage>
</organism>
<comment type="caution">
    <text evidence="1">The sequence shown here is derived from an EMBL/GenBank/DDBJ whole genome shotgun (WGS) entry which is preliminary data.</text>
</comment>
<dbReference type="Proteomes" id="UP001208570">
    <property type="component" value="Unassembled WGS sequence"/>
</dbReference>
<reference evidence="1" key="1">
    <citation type="journal article" date="2023" name="Mol. Biol. Evol.">
        <title>Third-Generation Sequencing Reveals the Adaptive Role of the Epigenome in Three Deep-Sea Polychaetes.</title>
        <authorList>
            <person name="Perez M."/>
            <person name="Aroh O."/>
            <person name="Sun Y."/>
            <person name="Lan Y."/>
            <person name="Juniper S.K."/>
            <person name="Young C.R."/>
            <person name="Angers B."/>
            <person name="Qian P.Y."/>
        </authorList>
    </citation>
    <scope>NUCLEOTIDE SEQUENCE</scope>
    <source>
        <strain evidence="1">P08H-3</strain>
    </source>
</reference>
<gene>
    <name evidence="1" type="ORF">LSH36_463g00023</name>
</gene>
<name>A0AAD9MZX1_9ANNE</name>
<evidence type="ECO:0000313" key="2">
    <source>
        <dbReference type="Proteomes" id="UP001208570"/>
    </source>
</evidence>
<proteinExistence type="predicted"/>
<sequence length="97" mass="11062">MAYASQLAASLGPLPVERTPLVYPFCSQSDMPGNQTILHPERYAVLQQQALDSAIQKETEQYLQLGANLRYLKDVVNRLKLSILEDENRINIFCRRP</sequence>